<organism evidence="3 4">
    <name type="scientific">Sinomicrobium weinanense</name>
    <dbReference type="NCBI Taxonomy" id="2842200"/>
    <lineage>
        <taxon>Bacteria</taxon>
        <taxon>Pseudomonadati</taxon>
        <taxon>Bacteroidota</taxon>
        <taxon>Flavobacteriia</taxon>
        <taxon>Flavobacteriales</taxon>
        <taxon>Flavobacteriaceae</taxon>
        <taxon>Sinomicrobium</taxon>
    </lineage>
</organism>
<protein>
    <submittedName>
        <fullName evidence="3">Sulfite exporter TauE/SafE family protein</fullName>
    </submittedName>
</protein>
<dbReference type="AlphaFoldDB" id="A0A926Q4T8"/>
<proteinExistence type="predicted"/>
<evidence type="ECO:0000313" key="3">
    <source>
        <dbReference type="EMBL" id="MBC9798339.1"/>
    </source>
</evidence>
<name>A0A926Q4T8_9FLAO</name>
<gene>
    <name evidence="3" type="ORF">IBL28_20395</name>
</gene>
<keyword evidence="4" id="KW-1185">Reference proteome</keyword>
<comment type="caution">
    <text evidence="3">The sequence shown here is derived from an EMBL/GenBank/DDBJ whole genome shotgun (WGS) entry which is preliminary data.</text>
</comment>
<feature type="transmembrane region" description="Helical" evidence="1">
    <location>
        <begin position="49"/>
        <end position="69"/>
    </location>
</feature>
<feature type="transmembrane region" description="Helical" evidence="1">
    <location>
        <begin position="159"/>
        <end position="182"/>
    </location>
</feature>
<feature type="domain" description="Urease accessory protein UreH-like transmembrane" evidence="2">
    <location>
        <begin position="5"/>
        <end position="203"/>
    </location>
</feature>
<keyword evidence="1" id="KW-0472">Membrane</keyword>
<dbReference type="PANTHER" id="PTHR42208:SF1">
    <property type="entry name" value="HEAVY METAL TRANSPORTER"/>
    <property type="match status" value="1"/>
</dbReference>
<keyword evidence="1" id="KW-0812">Transmembrane</keyword>
<dbReference type="Pfam" id="PF13386">
    <property type="entry name" value="DsbD_2"/>
    <property type="match status" value="1"/>
</dbReference>
<reference evidence="3 4" key="1">
    <citation type="submission" date="2020-09" db="EMBL/GenBank/DDBJ databases">
        <title>Sinomicrobium weinanense sp. nov., a halophilic bacteria isolated from saline-alkali soil.</title>
        <authorList>
            <person name="Wu P."/>
            <person name="Ren H."/>
            <person name="Mei Y."/>
            <person name="Liang Y."/>
            <person name="Chen Z."/>
        </authorList>
    </citation>
    <scope>NUCLEOTIDE SEQUENCE [LARGE SCALE GENOMIC DNA]</scope>
    <source>
        <strain evidence="3 4">FJxs</strain>
    </source>
</reference>
<evidence type="ECO:0000256" key="1">
    <source>
        <dbReference type="SAM" id="Phobius"/>
    </source>
</evidence>
<feature type="transmembrane region" description="Helical" evidence="1">
    <location>
        <begin position="6"/>
        <end position="29"/>
    </location>
</feature>
<feature type="transmembrane region" description="Helical" evidence="1">
    <location>
        <begin position="125"/>
        <end position="147"/>
    </location>
</feature>
<keyword evidence="1" id="KW-1133">Transmembrane helix</keyword>
<accession>A0A926Q4T8</accession>
<dbReference type="Proteomes" id="UP000653730">
    <property type="component" value="Unassembled WGS sequence"/>
</dbReference>
<dbReference type="PANTHER" id="PTHR42208">
    <property type="entry name" value="HEAVY METAL TRANSPORTER-RELATED"/>
    <property type="match status" value="1"/>
</dbReference>
<evidence type="ECO:0000259" key="2">
    <source>
        <dbReference type="Pfam" id="PF13386"/>
    </source>
</evidence>
<dbReference type="EMBL" id="JACVDC010000106">
    <property type="protein sequence ID" value="MBC9798339.1"/>
    <property type="molecule type" value="Genomic_DNA"/>
</dbReference>
<dbReference type="RefSeq" id="WP_187967461.1">
    <property type="nucleotide sequence ID" value="NZ_JACVDC010000106.1"/>
</dbReference>
<feature type="transmembrane region" description="Helical" evidence="1">
    <location>
        <begin position="194"/>
        <end position="217"/>
    </location>
</feature>
<dbReference type="InterPro" id="IPR039447">
    <property type="entry name" value="UreH-like_TM_dom"/>
</dbReference>
<sequence>MLLSAILLGMAGGFHCVGMCGPIAFMLPLDRGNPKNKLWQLGSYHLGRIVSYTAIGLLFGMLGLGFRLFGIQQQLSIGIGVVMIVLVWLPRIKLSPGFLVKWYYRAVSGVKNRLGAALRKQAPGTFFLSGILNGLLPCGLVYMAVLAAMTTAGIWEGGLYMALFGLGTVPLMTAVVYLGNVLKQKTRQKVQRLIPVFVVFMGCLFILRGLGLGIPYISPAPVVGEVSYKVKCH</sequence>
<evidence type="ECO:0000313" key="4">
    <source>
        <dbReference type="Proteomes" id="UP000653730"/>
    </source>
</evidence>